<comment type="caution">
    <text evidence="2">The sequence shown here is derived from an EMBL/GenBank/DDBJ whole genome shotgun (WGS) entry which is preliminary data.</text>
</comment>
<reference evidence="2 3" key="1">
    <citation type="submission" date="2020-09" db="EMBL/GenBank/DDBJ databases">
        <title>De no assembly of potato wild relative species, Solanum commersonii.</title>
        <authorList>
            <person name="Cho K."/>
        </authorList>
    </citation>
    <scope>NUCLEOTIDE SEQUENCE [LARGE SCALE GENOMIC DNA]</scope>
    <source>
        <strain evidence="2">LZ3.2</strain>
        <tissue evidence="2">Leaf</tissue>
    </source>
</reference>
<evidence type="ECO:0000313" key="2">
    <source>
        <dbReference type="EMBL" id="KAG5592513.1"/>
    </source>
</evidence>
<dbReference type="AlphaFoldDB" id="A0A9J5XWE0"/>
<feature type="region of interest" description="Disordered" evidence="1">
    <location>
        <begin position="45"/>
        <end position="69"/>
    </location>
</feature>
<gene>
    <name evidence="2" type="ORF">H5410_043027</name>
</gene>
<dbReference type="EMBL" id="JACXVP010000008">
    <property type="protein sequence ID" value="KAG5592513.1"/>
    <property type="molecule type" value="Genomic_DNA"/>
</dbReference>
<evidence type="ECO:0000256" key="1">
    <source>
        <dbReference type="SAM" id="MobiDB-lite"/>
    </source>
</evidence>
<feature type="non-terminal residue" evidence="2">
    <location>
        <position position="1"/>
    </location>
</feature>
<evidence type="ECO:0000313" key="3">
    <source>
        <dbReference type="Proteomes" id="UP000824120"/>
    </source>
</evidence>
<feature type="region of interest" description="Disordered" evidence="1">
    <location>
        <begin position="1"/>
        <end position="31"/>
    </location>
</feature>
<proteinExistence type="predicted"/>
<feature type="compositionally biased region" description="Acidic residues" evidence="1">
    <location>
        <begin position="1"/>
        <end position="22"/>
    </location>
</feature>
<accession>A0A9J5XWE0</accession>
<dbReference type="OrthoDB" id="1325067at2759"/>
<feature type="compositionally biased region" description="Basic and acidic residues" evidence="1">
    <location>
        <begin position="50"/>
        <end position="69"/>
    </location>
</feature>
<organism evidence="2 3">
    <name type="scientific">Solanum commersonii</name>
    <name type="common">Commerson's wild potato</name>
    <name type="synonym">Commerson's nightshade</name>
    <dbReference type="NCBI Taxonomy" id="4109"/>
    <lineage>
        <taxon>Eukaryota</taxon>
        <taxon>Viridiplantae</taxon>
        <taxon>Streptophyta</taxon>
        <taxon>Embryophyta</taxon>
        <taxon>Tracheophyta</taxon>
        <taxon>Spermatophyta</taxon>
        <taxon>Magnoliopsida</taxon>
        <taxon>eudicotyledons</taxon>
        <taxon>Gunneridae</taxon>
        <taxon>Pentapetalae</taxon>
        <taxon>asterids</taxon>
        <taxon>lamiids</taxon>
        <taxon>Solanales</taxon>
        <taxon>Solanaceae</taxon>
        <taxon>Solanoideae</taxon>
        <taxon>Solaneae</taxon>
        <taxon>Solanum</taxon>
    </lineage>
</organism>
<name>A0A9J5XWE0_SOLCO</name>
<dbReference type="Proteomes" id="UP000824120">
    <property type="component" value="Chromosome 8"/>
</dbReference>
<keyword evidence="3" id="KW-1185">Reference proteome</keyword>
<protein>
    <submittedName>
        <fullName evidence="2">Uncharacterized protein</fullName>
    </submittedName>
</protein>
<sequence>MEEDPEEDPREPTEEMEEDPGGPEETQNLKQEKCWVDHMKVSEMGSNVYDPRDGGVIDISSEHGPERSP</sequence>